<keyword evidence="4" id="KW-1185">Reference proteome</keyword>
<dbReference type="Proteomes" id="UP001303473">
    <property type="component" value="Unassembled WGS sequence"/>
</dbReference>
<keyword evidence="2" id="KW-0812">Transmembrane</keyword>
<dbReference type="AlphaFoldDB" id="A0AAN6NCQ6"/>
<reference evidence="4" key="1">
    <citation type="journal article" date="2023" name="Mol. Phylogenet. Evol.">
        <title>Genome-scale phylogeny and comparative genomics of the fungal order Sordariales.</title>
        <authorList>
            <person name="Hensen N."/>
            <person name="Bonometti L."/>
            <person name="Westerberg I."/>
            <person name="Brannstrom I.O."/>
            <person name="Guillou S."/>
            <person name="Cros-Aarteil S."/>
            <person name="Calhoun S."/>
            <person name="Haridas S."/>
            <person name="Kuo A."/>
            <person name="Mondo S."/>
            <person name="Pangilinan J."/>
            <person name="Riley R."/>
            <person name="LaButti K."/>
            <person name="Andreopoulos B."/>
            <person name="Lipzen A."/>
            <person name="Chen C."/>
            <person name="Yan M."/>
            <person name="Daum C."/>
            <person name="Ng V."/>
            <person name="Clum A."/>
            <person name="Steindorff A."/>
            <person name="Ohm R.A."/>
            <person name="Martin F."/>
            <person name="Silar P."/>
            <person name="Natvig D.O."/>
            <person name="Lalanne C."/>
            <person name="Gautier V."/>
            <person name="Ament-Velasquez S.L."/>
            <person name="Kruys A."/>
            <person name="Hutchinson M.I."/>
            <person name="Powell A.J."/>
            <person name="Barry K."/>
            <person name="Miller A.N."/>
            <person name="Grigoriev I.V."/>
            <person name="Debuchy R."/>
            <person name="Gladieux P."/>
            <person name="Hiltunen Thoren M."/>
            <person name="Johannesson H."/>
        </authorList>
    </citation>
    <scope>NUCLEOTIDE SEQUENCE [LARGE SCALE GENOMIC DNA]</scope>
    <source>
        <strain evidence="4">CBS 340.73</strain>
    </source>
</reference>
<organism evidence="3 4">
    <name type="scientific">Diplogelasinospora grovesii</name>
    <dbReference type="NCBI Taxonomy" id="303347"/>
    <lineage>
        <taxon>Eukaryota</taxon>
        <taxon>Fungi</taxon>
        <taxon>Dikarya</taxon>
        <taxon>Ascomycota</taxon>
        <taxon>Pezizomycotina</taxon>
        <taxon>Sordariomycetes</taxon>
        <taxon>Sordariomycetidae</taxon>
        <taxon>Sordariales</taxon>
        <taxon>Diplogelasinosporaceae</taxon>
        <taxon>Diplogelasinospora</taxon>
    </lineage>
</organism>
<keyword evidence="2" id="KW-1133">Transmembrane helix</keyword>
<protein>
    <submittedName>
        <fullName evidence="3">Uncharacterized protein</fullName>
    </submittedName>
</protein>
<feature type="region of interest" description="Disordered" evidence="1">
    <location>
        <begin position="67"/>
        <end position="86"/>
    </location>
</feature>
<evidence type="ECO:0000313" key="3">
    <source>
        <dbReference type="EMBL" id="KAK3943035.1"/>
    </source>
</evidence>
<evidence type="ECO:0000313" key="4">
    <source>
        <dbReference type="Proteomes" id="UP001303473"/>
    </source>
</evidence>
<keyword evidence="2" id="KW-0472">Membrane</keyword>
<name>A0AAN6NCQ6_9PEZI</name>
<proteinExistence type="predicted"/>
<gene>
    <name evidence="3" type="ORF">QBC46DRAFT_378768</name>
</gene>
<evidence type="ECO:0000256" key="1">
    <source>
        <dbReference type="SAM" id="MobiDB-lite"/>
    </source>
</evidence>
<accession>A0AAN6NCQ6</accession>
<sequence length="353" mass="38944">MSSFSRGLRAQLPRLMQTTPLFTGRCSASSQSVPLRLVFRIQTPSQLPSSARRLFQTSCQRLKAAAAAAPKTTPAARTTAPKPNNAAPLLNATRKVPATFAEQLAFRGQPTLLYEAPSHFWYTFSSFAAGTFCVVYTVYQYWTVYLYPPEGLHWLVPQAFGLICMFMAGMGAYFVLGTTRIVRTLRAVPASTLTSKAAKAGAATTPIMIEVATRRLIPFLPYKKALLHPEEVQLPFRMQGVLSNGQPGGAAGAGKRLSAKAEIEAKKAEREAKEKARQYQLDHIMTAPFRDAKRSFSLAWQGIRRSFYRDGFAKIKLGKKGQEFKLDVSGGWALDDGRAMDRLLAVRPNAMRS</sequence>
<evidence type="ECO:0000256" key="2">
    <source>
        <dbReference type="SAM" id="Phobius"/>
    </source>
</evidence>
<dbReference type="EMBL" id="MU853769">
    <property type="protein sequence ID" value="KAK3943035.1"/>
    <property type="molecule type" value="Genomic_DNA"/>
</dbReference>
<feature type="transmembrane region" description="Helical" evidence="2">
    <location>
        <begin position="154"/>
        <end position="176"/>
    </location>
</feature>
<feature type="transmembrane region" description="Helical" evidence="2">
    <location>
        <begin position="120"/>
        <end position="142"/>
    </location>
</feature>
<comment type="caution">
    <text evidence="3">The sequence shown here is derived from an EMBL/GenBank/DDBJ whole genome shotgun (WGS) entry which is preliminary data.</text>
</comment>